<sequence length="151" mass="16648">MINCILFDFSAYGGLFAAALLAATVVPMQSEAVLVGLLLTGDYPTWLLLAVAASGNILGAALNWWLGRGIERFRDRSWFPVSEQRLMQAQQWYQHYGKWSLLLCWMPIVGDPLTVIAGVMREPFPVFLLIAGTAKLLRYLVLAGVTLGTMA</sequence>
<evidence type="ECO:0000313" key="3">
    <source>
        <dbReference type="EMBL" id="ADW17469.1"/>
    </source>
</evidence>
<dbReference type="PANTHER" id="PTHR42709">
    <property type="entry name" value="ALKALINE PHOSPHATASE LIKE PROTEIN"/>
    <property type="match status" value="1"/>
</dbReference>
<dbReference type="RefSeq" id="WP_015724011.1">
    <property type="nucleotide sequence ID" value="NC_014972.1"/>
</dbReference>
<reference evidence="3 4" key="1">
    <citation type="journal article" date="2011" name="Stand. Genomic Sci.">
        <title>Complete genome sequence of Desulfobulbus propionicus type strain (1pr3).</title>
        <authorList>
            <person name="Pagani I."/>
            <person name="Lapidus A."/>
            <person name="Nolan M."/>
            <person name="Lucas S."/>
            <person name="Hammon N."/>
            <person name="Deshpande S."/>
            <person name="Cheng J.F."/>
            <person name="Chertkov O."/>
            <person name="Davenport K."/>
            <person name="Tapia R."/>
            <person name="Han C."/>
            <person name="Goodwin L."/>
            <person name="Pitluck S."/>
            <person name="Liolios K."/>
            <person name="Mavromatis K."/>
            <person name="Ivanova N."/>
            <person name="Mikhailova N."/>
            <person name="Pati A."/>
            <person name="Chen A."/>
            <person name="Palaniappan K."/>
            <person name="Land M."/>
            <person name="Hauser L."/>
            <person name="Chang Y.J."/>
            <person name="Jeffries C.D."/>
            <person name="Detter J.C."/>
            <person name="Brambilla E."/>
            <person name="Kannan K.P."/>
            <person name="Djao O.D."/>
            <person name="Rohde M."/>
            <person name="Pukall R."/>
            <person name="Spring S."/>
            <person name="Goker M."/>
            <person name="Sikorski J."/>
            <person name="Woyke T."/>
            <person name="Bristow J."/>
            <person name="Eisen J.A."/>
            <person name="Markowitz V."/>
            <person name="Hugenholtz P."/>
            <person name="Kyrpides N.C."/>
            <person name="Klenk H.P."/>
        </authorList>
    </citation>
    <scope>NUCLEOTIDE SEQUENCE [LARGE SCALE GENOMIC DNA]</scope>
    <source>
        <strain evidence="4">ATCC 33891 / DSM 2032 / 1pr3</strain>
    </source>
</reference>
<feature type="domain" description="VTT" evidence="2">
    <location>
        <begin position="33"/>
        <end position="144"/>
    </location>
</feature>
<dbReference type="PANTHER" id="PTHR42709:SF4">
    <property type="entry name" value="INNER MEMBRANE PROTEIN YQAA"/>
    <property type="match status" value="1"/>
</dbReference>
<keyword evidence="1" id="KW-0472">Membrane</keyword>
<dbReference type="InterPro" id="IPR051311">
    <property type="entry name" value="DedA_domain"/>
</dbReference>
<keyword evidence="4" id="KW-1185">Reference proteome</keyword>
<evidence type="ECO:0000256" key="1">
    <source>
        <dbReference type="SAM" id="Phobius"/>
    </source>
</evidence>
<feature type="transmembrane region" description="Helical" evidence="1">
    <location>
        <begin position="99"/>
        <end position="120"/>
    </location>
</feature>
<evidence type="ECO:0000259" key="2">
    <source>
        <dbReference type="Pfam" id="PF09335"/>
    </source>
</evidence>
<dbReference type="InterPro" id="IPR032816">
    <property type="entry name" value="VTT_dom"/>
</dbReference>
<evidence type="ECO:0000313" key="4">
    <source>
        <dbReference type="Proteomes" id="UP000006365"/>
    </source>
</evidence>
<dbReference type="Proteomes" id="UP000006365">
    <property type="component" value="Chromosome"/>
</dbReference>
<name>A0A7U4DNX4_DESPD</name>
<feature type="transmembrane region" description="Helical" evidence="1">
    <location>
        <begin position="46"/>
        <end position="66"/>
    </location>
</feature>
<dbReference type="Pfam" id="PF09335">
    <property type="entry name" value="VTT_dom"/>
    <property type="match status" value="1"/>
</dbReference>
<keyword evidence="1" id="KW-0812">Transmembrane</keyword>
<protein>
    <submittedName>
        <fullName evidence="3">SNARE associated Golgi protein-related protein</fullName>
    </submittedName>
</protein>
<dbReference type="EMBL" id="CP002364">
    <property type="protein sequence ID" value="ADW17469.1"/>
    <property type="molecule type" value="Genomic_DNA"/>
</dbReference>
<accession>A0A7U4DNX4</accession>
<organism evidence="3 4">
    <name type="scientific">Desulfobulbus propionicus (strain ATCC 33891 / DSM 2032 / VKM B-1956 / 1pr3)</name>
    <dbReference type="NCBI Taxonomy" id="577650"/>
    <lineage>
        <taxon>Bacteria</taxon>
        <taxon>Pseudomonadati</taxon>
        <taxon>Thermodesulfobacteriota</taxon>
        <taxon>Desulfobulbia</taxon>
        <taxon>Desulfobulbales</taxon>
        <taxon>Desulfobulbaceae</taxon>
        <taxon>Desulfobulbus</taxon>
    </lineage>
</organism>
<feature type="transmembrane region" description="Helical" evidence="1">
    <location>
        <begin position="126"/>
        <end position="147"/>
    </location>
</feature>
<dbReference type="KEGG" id="dpr:Despr_1305"/>
<feature type="transmembrane region" description="Helical" evidence="1">
    <location>
        <begin position="5"/>
        <end position="26"/>
    </location>
</feature>
<keyword evidence="1" id="KW-1133">Transmembrane helix</keyword>
<dbReference type="AlphaFoldDB" id="A0A7U4DNX4"/>
<gene>
    <name evidence="3" type="ordered locus">Despr_1305</name>
</gene>
<proteinExistence type="predicted"/>